<protein>
    <submittedName>
        <fullName evidence="1">Uncharacterized protein</fullName>
    </submittedName>
</protein>
<dbReference type="EMBL" id="HBUF01318087">
    <property type="protein sequence ID" value="CAG6694401.1"/>
    <property type="molecule type" value="Transcribed_RNA"/>
</dbReference>
<organism evidence="1">
    <name type="scientific">Cacopsylla melanoneura</name>
    <dbReference type="NCBI Taxonomy" id="428564"/>
    <lineage>
        <taxon>Eukaryota</taxon>
        <taxon>Metazoa</taxon>
        <taxon>Ecdysozoa</taxon>
        <taxon>Arthropoda</taxon>
        <taxon>Hexapoda</taxon>
        <taxon>Insecta</taxon>
        <taxon>Pterygota</taxon>
        <taxon>Neoptera</taxon>
        <taxon>Paraneoptera</taxon>
        <taxon>Hemiptera</taxon>
        <taxon>Sternorrhyncha</taxon>
        <taxon>Psylloidea</taxon>
        <taxon>Psyllidae</taxon>
        <taxon>Psyllinae</taxon>
        <taxon>Cacopsylla</taxon>
    </lineage>
</organism>
<reference evidence="1" key="1">
    <citation type="submission" date="2021-05" db="EMBL/GenBank/DDBJ databases">
        <authorList>
            <person name="Alioto T."/>
            <person name="Alioto T."/>
            <person name="Gomez Garrido J."/>
        </authorList>
    </citation>
    <scope>NUCLEOTIDE SEQUENCE</scope>
</reference>
<evidence type="ECO:0000313" key="1">
    <source>
        <dbReference type="EMBL" id="CAG6694401.1"/>
    </source>
</evidence>
<dbReference type="AlphaFoldDB" id="A0A8D8TSS9"/>
<name>A0A8D8TSS9_9HEMI</name>
<accession>A0A8D8TSS9</accession>
<proteinExistence type="predicted"/>
<sequence length="193" mass="22502">MASTSGVRLRNQSQIFLVGFMSHQITGCKLPSKRQVLSTLFFNMRTIKLESRSVKLSYKESAKLVIREVMIFWEKARIPTKLERNALRNLDTLYESWQSMQKISTKGTDHSRSKLAEFASTIDDLFDIASQDALETMTIEEDKEFLQKQRQKGRQGCMIGIDMRLTQAEERKSERLAIDMKRRVETFQFDYGK</sequence>